<evidence type="ECO:0000313" key="2">
    <source>
        <dbReference type="Proteomes" id="UP000054843"/>
    </source>
</evidence>
<comment type="caution">
    <text evidence="1">The sequence shown here is derived from an EMBL/GenBank/DDBJ whole genome shotgun (WGS) entry which is preliminary data.</text>
</comment>
<dbReference type="AlphaFoldDB" id="A0A0V1M4N3"/>
<keyword evidence="2" id="KW-1185">Reference proteome</keyword>
<dbReference type="EMBL" id="JYDO01000227">
    <property type="protein sequence ID" value="KRZ66742.1"/>
    <property type="molecule type" value="Genomic_DNA"/>
</dbReference>
<sequence>MAFSFIVCSAFRFLFSRKGPFSEATFVFLTCNLGRSARESSLLFRSVVDTAAWEAIVNKTAPTTKLHNNVSIVECSKGKKCSTTPSEPIKGGNQ</sequence>
<reference evidence="1 2" key="1">
    <citation type="submission" date="2015-01" db="EMBL/GenBank/DDBJ databases">
        <title>Evolution of Trichinella species and genotypes.</title>
        <authorList>
            <person name="Korhonen P.K."/>
            <person name="Edoardo P."/>
            <person name="Giuseppe L.R."/>
            <person name="Gasser R.B."/>
        </authorList>
    </citation>
    <scope>NUCLEOTIDE SEQUENCE [LARGE SCALE GENOMIC DNA]</scope>
    <source>
        <strain evidence="1">ISS1980</strain>
    </source>
</reference>
<dbReference type="Proteomes" id="UP000054843">
    <property type="component" value="Unassembled WGS sequence"/>
</dbReference>
<name>A0A0V1M4N3_9BILA</name>
<gene>
    <name evidence="1" type="ORF">T10_2043</name>
</gene>
<accession>A0A0V1M4N3</accession>
<protein>
    <submittedName>
        <fullName evidence="1">Uncharacterized protein</fullName>
    </submittedName>
</protein>
<organism evidence="1 2">
    <name type="scientific">Trichinella papuae</name>
    <dbReference type="NCBI Taxonomy" id="268474"/>
    <lineage>
        <taxon>Eukaryota</taxon>
        <taxon>Metazoa</taxon>
        <taxon>Ecdysozoa</taxon>
        <taxon>Nematoda</taxon>
        <taxon>Enoplea</taxon>
        <taxon>Dorylaimia</taxon>
        <taxon>Trichinellida</taxon>
        <taxon>Trichinellidae</taxon>
        <taxon>Trichinella</taxon>
    </lineage>
</organism>
<evidence type="ECO:0000313" key="1">
    <source>
        <dbReference type="EMBL" id="KRZ66742.1"/>
    </source>
</evidence>
<proteinExistence type="predicted"/>